<dbReference type="InterPro" id="IPR035952">
    <property type="entry name" value="Rhomboid-like_sf"/>
</dbReference>
<dbReference type="Proteomes" id="UP000319852">
    <property type="component" value="Chromosome"/>
</dbReference>
<name>A0A517MS15_9BACT</name>
<comment type="similarity">
    <text evidence="2">Belongs to the peptidase S54 family.</text>
</comment>
<keyword evidence="10" id="KW-1185">Reference proteome</keyword>
<dbReference type="KEGG" id="amob:HG15A2_09370"/>
<gene>
    <name evidence="9" type="ORF">HG15A2_09370</name>
</gene>
<dbReference type="EMBL" id="CP036263">
    <property type="protein sequence ID" value="QDS97673.1"/>
    <property type="molecule type" value="Genomic_DNA"/>
</dbReference>
<evidence type="ECO:0000256" key="6">
    <source>
        <dbReference type="ARBA" id="ARBA00023136"/>
    </source>
</evidence>
<protein>
    <submittedName>
        <fullName evidence="9">Rhomboid family protein</fullName>
    </submittedName>
</protein>
<comment type="subcellular location">
    <subcellularLocation>
        <location evidence="1">Membrane</location>
        <topology evidence="1">Multi-pass membrane protein</topology>
    </subcellularLocation>
</comment>
<evidence type="ECO:0000256" key="2">
    <source>
        <dbReference type="ARBA" id="ARBA00009045"/>
    </source>
</evidence>
<dbReference type="SUPFAM" id="SSF144091">
    <property type="entry name" value="Rhomboid-like"/>
    <property type="match status" value="1"/>
</dbReference>
<keyword evidence="3 7" id="KW-0812">Transmembrane</keyword>
<feature type="transmembrane region" description="Helical" evidence="7">
    <location>
        <begin position="87"/>
        <end position="112"/>
    </location>
</feature>
<dbReference type="PANTHER" id="PTHR43731">
    <property type="entry name" value="RHOMBOID PROTEASE"/>
    <property type="match status" value="1"/>
</dbReference>
<dbReference type="OrthoDB" id="9813074at2"/>
<dbReference type="GO" id="GO:0004252">
    <property type="term" value="F:serine-type endopeptidase activity"/>
    <property type="evidence" value="ECO:0007669"/>
    <property type="project" value="InterPro"/>
</dbReference>
<feature type="transmembrane region" description="Helical" evidence="7">
    <location>
        <begin position="189"/>
        <end position="208"/>
    </location>
</feature>
<evidence type="ECO:0000256" key="3">
    <source>
        <dbReference type="ARBA" id="ARBA00022692"/>
    </source>
</evidence>
<feature type="transmembrane region" description="Helical" evidence="7">
    <location>
        <begin position="132"/>
        <end position="156"/>
    </location>
</feature>
<feature type="transmembrane region" description="Helical" evidence="7">
    <location>
        <begin position="220"/>
        <end position="238"/>
    </location>
</feature>
<sequence length="299" mass="31562">MYQSPPGYEIVLRTRSRDEDRESRLVLDAAGVPAKSHHQDGWWLLIVRHDDLTTATAELNAYRQENIEPSHHGDATVPVFEGAKAGVVAYTGVLISIAILTAQSTLGLQWLLAGRMQAGRVMAGEWWRTVTALTLHVDGVHLVANLVFGAFLGILAGQVLGGGVAWLAIVVAGALGNLINAMVRAPDHASIGASTAVFAALGLLVAHALRPRKAVQEKLLRRWSPMIGGIVLLAYTGLGGDRTDVVAHLAGFVAGLLTGWVGCSLPTSWLVHSRVQQLAGFAAIASVCCAWIVGLIAAG</sequence>
<evidence type="ECO:0000256" key="1">
    <source>
        <dbReference type="ARBA" id="ARBA00004141"/>
    </source>
</evidence>
<keyword evidence="5 7" id="KW-1133">Transmembrane helix</keyword>
<evidence type="ECO:0000259" key="8">
    <source>
        <dbReference type="Pfam" id="PF01694"/>
    </source>
</evidence>
<feature type="domain" description="Peptidase S54 rhomboid" evidence="8">
    <location>
        <begin position="124"/>
        <end position="263"/>
    </location>
</feature>
<dbReference type="Pfam" id="PF01694">
    <property type="entry name" value="Rhomboid"/>
    <property type="match status" value="1"/>
</dbReference>
<dbReference type="PANTHER" id="PTHR43731:SF14">
    <property type="entry name" value="PRESENILIN-ASSOCIATED RHOMBOID-LIKE PROTEIN, MITOCHONDRIAL"/>
    <property type="match status" value="1"/>
</dbReference>
<dbReference type="InterPro" id="IPR022764">
    <property type="entry name" value="Peptidase_S54_rhomboid_dom"/>
</dbReference>
<keyword evidence="4" id="KW-0378">Hydrolase</keyword>
<feature type="transmembrane region" description="Helical" evidence="7">
    <location>
        <begin position="163"/>
        <end position="183"/>
    </location>
</feature>
<evidence type="ECO:0000256" key="4">
    <source>
        <dbReference type="ARBA" id="ARBA00022801"/>
    </source>
</evidence>
<keyword evidence="6 7" id="KW-0472">Membrane</keyword>
<proteinExistence type="inferred from homology"/>
<dbReference type="GO" id="GO:0016020">
    <property type="term" value="C:membrane"/>
    <property type="evidence" value="ECO:0007669"/>
    <property type="project" value="UniProtKB-SubCell"/>
</dbReference>
<feature type="transmembrane region" description="Helical" evidence="7">
    <location>
        <begin position="278"/>
        <end position="298"/>
    </location>
</feature>
<accession>A0A517MS15</accession>
<reference evidence="9 10" key="1">
    <citation type="submission" date="2019-02" db="EMBL/GenBank/DDBJ databases">
        <title>Deep-cultivation of Planctomycetes and their phenomic and genomic characterization uncovers novel biology.</title>
        <authorList>
            <person name="Wiegand S."/>
            <person name="Jogler M."/>
            <person name="Boedeker C."/>
            <person name="Pinto D."/>
            <person name="Vollmers J."/>
            <person name="Rivas-Marin E."/>
            <person name="Kohn T."/>
            <person name="Peeters S.H."/>
            <person name="Heuer A."/>
            <person name="Rast P."/>
            <person name="Oberbeckmann S."/>
            <person name="Bunk B."/>
            <person name="Jeske O."/>
            <person name="Meyerdierks A."/>
            <person name="Storesund J.E."/>
            <person name="Kallscheuer N."/>
            <person name="Luecker S."/>
            <person name="Lage O.M."/>
            <person name="Pohl T."/>
            <person name="Merkel B.J."/>
            <person name="Hornburger P."/>
            <person name="Mueller R.-W."/>
            <person name="Bruemmer F."/>
            <person name="Labrenz M."/>
            <person name="Spormann A.M."/>
            <person name="Op den Camp H."/>
            <person name="Overmann J."/>
            <person name="Amann R."/>
            <person name="Jetten M.S.M."/>
            <person name="Mascher T."/>
            <person name="Medema M.H."/>
            <person name="Devos D.P."/>
            <person name="Kaster A.-K."/>
            <person name="Ovreas L."/>
            <person name="Rohde M."/>
            <person name="Galperin M.Y."/>
            <person name="Jogler C."/>
        </authorList>
    </citation>
    <scope>NUCLEOTIDE SEQUENCE [LARGE SCALE GENOMIC DNA]</scope>
    <source>
        <strain evidence="9 10">HG15A2</strain>
    </source>
</reference>
<evidence type="ECO:0000313" key="9">
    <source>
        <dbReference type="EMBL" id="QDS97673.1"/>
    </source>
</evidence>
<feature type="transmembrane region" description="Helical" evidence="7">
    <location>
        <begin position="250"/>
        <end position="271"/>
    </location>
</feature>
<evidence type="ECO:0000256" key="5">
    <source>
        <dbReference type="ARBA" id="ARBA00022989"/>
    </source>
</evidence>
<dbReference type="RefSeq" id="WP_145058241.1">
    <property type="nucleotide sequence ID" value="NZ_CP036263.1"/>
</dbReference>
<dbReference type="AlphaFoldDB" id="A0A517MS15"/>
<dbReference type="Gene3D" id="1.20.1540.10">
    <property type="entry name" value="Rhomboid-like"/>
    <property type="match status" value="1"/>
</dbReference>
<evidence type="ECO:0000313" key="10">
    <source>
        <dbReference type="Proteomes" id="UP000319852"/>
    </source>
</evidence>
<dbReference type="InterPro" id="IPR050925">
    <property type="entry name" value="Rhomboid_protease_S54"/>
</dbReference>
<evidence type="ECO:0000256" key="7">
    <source>
        <dbReference type="SAM" id="Phobius"/>
    </source>
</evidence>
<organism evidence="9 10">
    <name type="scientific">Adhaeretor mobilis</name>
    <dbReference type="NCBI Taxonomy" id="1930276"/>
    <lineage>
        <taxon>Bacteria</taxon>
        <taxon>Pseudomonadati</taxon>
        <taxon>Planctomycetota</taxon>
        <taxon>Planctomycetia</taxon>
        <taxon>Pirellulales</taxon>
        <taxon>Lacipirellulaceae</taxon>
        <taxon>Adhaeretor</taxon>
    </lineage>
</organism>